<comment type="caution">
    <text evidence="1">The sequence shown here is derived from an EMBL/GenBank/DDBJ whole genome shotgun (WGS) entry which is preliminary data.</text>
</comment>
<dbReference type="AlphaFoldDB" id="A0A0E2EK28"/>
<organism evidence="1">
    <name type="scientific">Treponema denticola H-22</name>
    <dbReference type="NCBI Taxonomy" id="999432"/>
    <lineage>
        <taxon>Bacteria</taxon>
        <taxon>Pseudomonadati</taxon>
        <taxon>Spirochaetota</taxon>
        <taxon>Spirochaetia</taxon>
        <taxon>Spirochaetales</taxon>
        <taxon>Treponemataceae</taxon>
        <taxon>Treponema</taxon>
    </lineage>
</organism>
<dbReference type="PATRIC" id="fig|999432.5.peg.124"/>
<dbReference type="EMBL" id="AGDV01000001">
    <property type="protein sequence ID" value="EMB35928.1"/>
    <property type="molecule type" value="Genomic_DNA"/>
</dbReference>
<dbReference type="HOGENOM" id="CLU_715595_0_0_12"/>
<sequence>MKKVKLFIFLFLIIALNLSAFEGGGMLKTGLGIDLGKNKTNLSHFDSLSLWAKQNLNKEGNYNFAIQSSYLFNLKKPIKPDGKLDLDHIVNLDMLKFSFLVPIGNDSLTIDAGRYNISDITAVILNQNIDGVYIAYNKTNFSTYFNLGYTGLLNSYVNPINAAGITSILKKQTKIYNLAPSFVHMSALFHVPFQSLRHAADFDLNSFIATGNPKTTNNYISISVNGPIVKNLFYLTSISTSILTRDKRKSEIGFFLAGGLDYYFEKYSSKLGLKMQLFSGGKTGFKSFTLSNVSKVTFMESTDLFKISLDGSIKPVKDLFLSTEAAVMTHAAAQPKGRSNFAGFEWDVSANYTIRQDISIITDLGMFMGKNGKFDAVFKLKGIISF</sequence>
<gene>
    <name evidence="1" type="ORF">HMPREF9726_00120</name>
</gene>
<dbReference type="RefSeq" id="WP_002682617.1">
    <property type="nucleotide sequence ID" value="NZ_CM001795.1"/>
</dbReference>
<evidence type="ECO:0000313" key="1">
    <source>
        <dbReference type="EMBL" id="EMB35928.1"/>
    </source>
</evidence>
<dbReference type="Proteomes" id="UP000011705">
    <property type="component" value="Chromosome"/>
</dbReference>
<reference evidence="1" key="1">
    <citation type="submission" date="2012-01" db="EMBL/GenBank/DDBJ databases">
        <title>The Genome Sequence of Treponema denticola H-22.</title>
        <authorList>
            <consortium name="The Broad Institute Genome Sequencing Platform"/>
            <person name="Earl A."/>
            <person name="Ward D."/>
            <person name="Feldgarden M."/>
            <person name="Gevers D."/>
            <person name="Blanton J.M."/>
            <person name="Fenno C.J."/>
            <person name="Baranova O.V."/>
            <person name="Mathney J."/>
            <person name="Dewhirst F.E."/>
            <person name="Izard J."/>
            <person name="Young S.K."/>
            <person name="Zeng Q."/>
            <person name="Gargeya S."/>
            <person name="Fitzgerald M."/>
            <person name="Haas B."/>
            <person name="Abouelleil A."/>
            <person name="Alvarado L."/>
            <person name="Arachchi H.M."/>
            <person name="Berlin A."/>
            <person name="Chapman S.B."/>
            <person name="Gearin G."/>
            <person name="Goldberg J."/>
            <person name="Griggs A."/>
            <person name="Gujja S."/>
            <person name="Hansen M."/>
            <person name="Heiman D."/>
            <person name="Howarth C."/>
            <person name="Larimer J."/>
            <person name="Lui A."/>
            <person name="MacDonald P.J.P."/>
            <person name="McCowen C."/>
            <person name="Montmayeur A."/>
            <person name="Murphy C."/>
            <person name="Neiman D."/>
            <person name="Pearson M."/>
            <person name="Priest M."/>
            <person name="Roberts A."/>
            <person name="Saif S."/>
            <person name="Shea T."/>
            <person name="Sisk P."/>
            <person name="Stolte C."/>
            <person name="Sykes S."/>
            <person name="Wortman J."/>
            <person name="Nusbaum C."/>
            <person name="Birren B."/>
        </authorList>
    </citation>
    <scope>NUCLEOTIDE SEQUENCE [LARGE SCALE GENOMIC DNA]</scope>
    <source>
        <strain evidence="1">H-22</strain>
    </source>
</reference>
<proteinExistence type="predicted"/>
<protein>
    <submittedName>
        <fullName evidence="1">Uncharacterized protein</fullName>
    </submittedName>
</protein>
<accession>A0A0E2EK28</accession>
<name>A0A0E2EK28_TREDN</name>